<dbReference type="PROSITE" id="PS50977">
    <property type="entry name" value="HTH_TETR_2"/>
    <property type="match status" value="1"/>
</dbReference>
<evidence type="ECO:0000256" key="2">
    <source>
        <dbReference type="ARBA" id="ARBA00023125"/>
    </source>
</evidence>
<dbReference type="SUPFAM" id="SSF46689">
    <property type="entry name" value="Homeodomain-like"/>
    <property type="match status" value="1"/>
</dbReference>
<sequence>MSEQRVDEPTDGRVRRGDRTRRVVLAKAVDVASVDGLDGLSIGRLAAELSISKSGLIAHFGTKEQLQLSTIRAARAIFVRTVIEPALESPEGMTRLRRLLDAWLEYSSDRRFPGGCFFGRAAHEHAGRPGAIRDALAAVDEEWIGLITRTIVEAQATGELRADIDAGLMAFDVVACLDSANLRSLLMDSFDVYDQARRAIDQRLADAACRPGPVG</sequence>
<dbReference type="Gene3D" id="1.10.10.60">
    <property type="entry name" value="Homeodomain-like"/>
    <property type="match status" value="1"/>
</dbReference>
<dbReference type="RefSeq" id="WP_183594052.1">
    <property type="nucleotide sequence ID" value="NZ_JACHWR010000003.1"/>
</dbReference>
<dbReference type="EMBL" id="JACHWR010000003">
    <property type="protein sequence ID" value="MBB3044149.1"/>
    <property type="molecule type" value="Genomic_DNA"/>
</dbReference>
<keyword evidence="3" id="KW-0804">Transcription</keyword>
<dbReference type="SUPFAM" id="SSF48498">
    <property type="entry name" value="Tetracyclin repressor-like, C-terminal domain"/>
    <property type="match status" value="1"/>
</dbReference>
<dbReference type="PANTHER" id="PTHR47506:SF6">
    <property type="entry name" value="HTH-TYPE TRANSCRIPTIONAL REPRESSOR NEMR"/>
    <property type="match status" value="1"/>
</dbReference>
<keyword evidence="2 4" id="KW-0238">DNA-binding</keyword>
<dbReference type="Proteomes" id="UP000589626">
    <property type="component" value="Unassembled WGS sequence"/>
</dbReference>
<protein>
    <submittedName>
        <fullName evidence="6">AcrR family transcriptional regulator</fullName>
    </submittedName>
</protein>
<comment type="caution">
    <text evidence="6">The sequence shown here is derived from an EMBL/GenBank/DDBJ whole genome shotgun (WGS) entry which is preliminary data.</text>
</comment>
<feature type="domain" description="HTH tetR-type" evidence="5">
    <location>
        <begin position="18"/>
        <end position="78"/>
    </location>
</feature>
<dbReference type="PANTHER" id="PTHR47506">
    <property type="entry name" value="TRANSCRIPTIONAL REGULATORY PROTEIN"/>
    <property type="match status" value="1"/>
</dbReference>
<dbReference type="Pfam" id="PF00440">
    <property type="entry name" value="TetR_N"/>
    <property type="match status" value="1"/>
</dbReference>
<evidence type="ECO:0000256" key="3">
    <source>
        <dbReference type="ARBA" id="ARBA00023163"/>
    </source>
</evidence>
<dbReference type="GO" id="GO:0003677">
    <property type="term" value="F:DNA binding"/>
    <property type="evidence" value="ECO:0007669"/>
    <property type="project" value="UniProtKB-UniRule"/>
</dbReference>
<evidence type="ECO:0000259" key="5">
    <source>
        <dbReference type="PROSITE" id="PS50977"/>
    </source>
</evidence>
<dbReference type="AlphaFoldDB" id="A0A7W4Z284"/>
<dbReference type="Pfam" id="PF16925">
    <property type="entry name" value="TetR_C_13"/>
    <property type="match status" value="1"/>
</dbReference>
<evidence type="ECO:0000313" key="6">
    <source>
        <dbReference type="EMBL" id="MBB3044149.1"/>
    </source>
</evidence>
<evidence type="ECO:0000256" key="4">
    <source>
        <dbReference type="PROSITE-ProRule" id="PRU00335"/>
    </source>
</evidence>
<feature type="DNA-binding region" description="H-T-H motif" evidence="4">
    <location>
        <begin position="41"/>
        <end position="60"/>
    </location>
</feature>
<reference evidence="6 7" key="1">
    <citation type="submission" date="2020-08" db="EMBL/GenBank/DDBJ databases">
        <title>Sequencing the genomes of 1000 actinobacteria strains.</title>
        <authorList>
            <person name="Klenk H.-P."/>
        </authorList>
    </citation>
    <scope>NUCLEOTIDE SEQUENCE [LARGE SCALE GENOMIC DNA]</scope>
    <source>
        <strain evidence="6 7">DSM 105498</strain>
    </source>
</reference>
<dbReference type="InterPro" id="IPR036271">
    <property type="entry name" value="Tet_transcr_reg_TetR-rel_C_sf"/>
</dbReference>
<dbReference type="InterPro" id="IPR001647">
    <property type="entry name" value="HTH_TetR"/>
</dbReference>
<keyword evidence="7" id="KW-1185">Reference proteome</keyword>
<evidence type="ECO:0000313" key="7">
    <source>
        <dbReference type="Proteomes" id="UP000589626"/>
    </source>
</evidence>
<dbReference type="InterPro" id="IPR009057">
    <property type="entry name" value="Homeodomain-like_sf"/>
</dbReference>
<dbReference type="Gene3D" id="1.10.357.10">
    <property type="entry name" value="Tetracycline Repressor, domain 2"/>
    <property type="match status" value="1"/>
</dbReference>
<name>A0A7W4Z284_9ACTN</name>
<evidence type="ECO:0000256" key="1">
    <source>
        <dbReference type="ARBA" id="ARBA00023015"/>
    </source>
</evidence>
<organism evidence="6 7">
    <name type="scientific">Nocardioides soli</name>
    <dbReference type="NCBI Taxonomy" id="1036020"/>
    <lineage>
        <taxon>Bacteria</taxon>
        <taxon>Bacillati</taxon>
        <taxon>Actinomycetota</taxon>
        <taxon>Actinomycetes</taxon>
        <taxon>Propionibacteriales</taxon>
        <taxon>Nocardioidaceae</taxon>
        <taxon>Nocardioides</taxon>
    </lineage>
</organism>
<accession>A0A7W4Z284</accession>
<keyword evidence="1" id="KW-0805">Transcription regulation</keyword>
<proteinExistence type="predicted"/>
<gene>
    <name evidence="6" type="ORF">FHU40_003986</name>
</gene>
<dbReference type="InterPro" id="IPR011075">
    <property type="entry name" value="TetR_C"/>
</dbReference>